<gene>
    <name evidence="1" type="ORF">EVAR_64020_1</name>
</gene>
<evidence type="ECO:0000313" key="1">
    <source>
        <dbReference type="EMBL" id="GBP82500.1"/>
    </source>
</evidence>
<comment type="caution">
    <text evidence="1">The sequence shown here is derived from an EMBL/GenBank/DDBJ whole genome shotgun (WGS) entry which is preliminary data.</text>
</comment>
<proteinExistence type="predicted"/>
<accession>A0A4C1Z4E1</accession>
<protein>
    <submittedName>
        <fullName evidence="1">Uncharacterized protein</fullName>
    </submittedName>
</protein>
<sequence>MYPVNRALRHVSPSDTSRNNYYIAVAIIRVIRGVLGAVSINSDETLRVRVEKAKFNDSRSRIRDCFSGGRYVSRRNRNRPKKSLICDDCVTTFALRGKLRPY</sequence>
<dbReference type="AlphaFoldDB" id="A0A4C1Z4E1"/>
<reference evidence="1 2" key="1">
    <citation type="journal article" date="2019" name="Commun. Biol.">
        <title>The bagworm genome reveals a unique fibroin gene that provides high tensile strength.</title>
        <authorList>
            <person name="Kono N."/>
            <person name="Nakamura H."/>
            <person name="Ohtoshi R."/>
            <person name="Tomita M."/>
            <person name="Numata K."/>
            <person name="Arakawa K."/>
        </authorList>
    </citation>
    <scope>NUCLEOTIDE SEQUENCE [LARGE SCALE GENOMIC DNA]</scope>
</reference>
<name>A0A4C1Z4E1_EUMVA</name>
<evidence type="ECO:0000313" key="2">
    <source>
        <dbReference type="Proteomes" id="UP000299102"/>
    </source>
</evidence>
<keyword evidence="2" id="KW-1185">Reference proteome</keyword>
<dbReference type="EMBL" id="BGZK01001569">
    <property type="protein sequence ID" value="GBP82500.1"/>
    <property type="molecule type" value="Genomic_DNA"/>
</dbReference>
<dbReference type="Proteomes" id="UP000299102">
    <property type="component" value="Unassembled WGS sequence"/>
</dbReference>
<organism evidence="1 2">
    <name type="scientific">Eumeta variegata</name>
    <name type="common">Bagworm moth</name>
    <name type="synonym">Eumeta japonica</name>
    <dbReference type="NCBI Taxonomy" id="151549"/>
    <lineage>
        <taxon>Eukaryota</taxon>
        <taxon>Metazoa</taxon>
        <taxon>Ecdysozoa</taxon>
        <taxon>Arthropoda</taxon>
        <taxon>Hexapoda</taxon>
        <taxon>Insecta</taxon>
        <taxon>Pterygota</taxon>
        <taxon>Neoptera</taxon>
        <taxon>Endopterygota</taxon>
        <taxon>Lepidoptera</taxon>
        <taxon>Glossata</taxon>
        <taxon>Ditrysia</taxon>
        <taxon>Tineoidea</taxon>
        <taxon>Psychidae</taxon>
        <taxon>Oiketicinae</taxon>
        <taxon>Eumeta</taxon>
    </lineage>
</organism>